<accession>A0ABQ9V3W8</accession>
<evidence type="ECO:0000313" key="2">
    <source>
        <dbReference type="Proteomes" id="UP001266305"/>
    </source>
</evidence>
<protein>
    <submittedName>
        <fullName evidence="1">Uncharacterized protein</fullName>
    </submittedName>
</protein>
<keyword evidence="2" id="KW-1185">Reference proteome</keyword>
<sequence>FAYREAVELRRMKSHWIFSQTTLTDSLMENNDFPQHWSTVDPLCDVGLPTGKANHVLI</sequence>
<gene>
    <name evidence="1" type="ORF">P7K49_016988</name>
</gene>
<name>A0ABQ9V3W8_SAGOE</name>
<reference evidence="1 2" key="1">
    <citation type="submission" date="2023-05" db="EMBL/GenBank/DDBJ databases">
        <title>B98-5 Cell Line De Novo Hybrid Assembly: An Optical Mapping Approach.</title>
        <authorList>
            <person name="Kananen K."/>
            <person name="Auerbach J.A."/>
            <person name="Kautto E."/>
            <person name="Blachly J.S."/>
        </authorList>
    </citation>
    <scope>NUCLEOTIDE SEQUENCE [LARGE SCALE GENOMIC DNA]</scope>
    <source>
        <strain evidence="1">B95-8</strain>
        <tissue evidence="1">Cell line</tissue>
    </source>
</reference>
<feature type="non-terminal residue" evidence="1">
    <location>
        <position position="1"/>
    </location>
</feature>
<dbReference type="Proteomes" id="UP001266305">
    <property type="component" value="Unassembled WGS sequence"/>
</dbReference>
<dbReference type="EMBL" id="JASSZA010000008">
    <property type="protein sequence ID" value="KAK2103132.1"/>
    <property type="molecule type" value="Genomic_DNA"/>
</dbReference>
<proteinExistence type="predicted"/>
<comment type="caution">
    <text evidence="1">The sequence shown here is derived from an EMBL/GenBank/DDBJ whole genome shotgun (WGS) entry which is preliminary data.</text>
</comment>
<evidence type="ECO:0000313" key="1">
    <source>
        <dbReference type="EMBL" id="KAK2103132.1"/>
    </source>
</evidence>
<organism evidence="1 2">
    <name type="scientific">Saguinus oedipus</name>
    <name type="common">Cotton-top tamarin</name>
    <name type="synonym">Oedipomidas oedipus</name>
    <dbReference type="NCBI Taxonomy" id="9490"/>
    <lineage>
        <taxon>Eukaryota</taxon>
        <taxon>Metazoa</taxon>
        <taxon>Chordata</taxon>
        <taxon>Craniata</taxon>
        <taxon>Vertebrata</taxon>
        <taxon>Euteleostomi</taxon>
        <taxon>Mammalia</taxon>
        <taxon>Eutheria</taxon>
        <taxon>Euarchontoglires</taxon>
        <taxon>Primates</taxon>
        <taxon>Haplorrhini</taxon>
        <taxon>Platyrrhini</taxon>
        <taxon>Cebidae</taxon>
        <taxon>Callitrichinae</taxon>
        <taxon>Saguinus</taxon>
    </lineage>
</organism>
<feature type="non-terminal residue" evidence="1">
    <location>
        <position position="58"/>
    </location>
</feature>